<evidence type="ECO:0000313" key="2">
    <source>
        <dbReference type="EMBL" id="RMX01028.1"/>
    </source>
</evidence>
<accession>A0A3M6QD31</accession>
<name>A0A3M6QD31_9BURK</name>
<dbReference type="EMBL" id="RDQL01000004">
    <property type="protein sequence ID" value="RMX01028.1"/>
    <property type="molecule type" value="Genomic_DNA"/>
</dbReference>
<comment type="caution">
    <text evidence="2">The sequence shown here is derived from an EMBL/GenBank/DDBJ whole genome shotgun (WGS) entry which is preliminary data.</text>
</comment>
<reference evidence="2 3" key="1">
    <citation type="submission" date="2018-10" db="EMBL/GenBank/DDBJ databases">
        <title>Comamonadaceae CDC group NO-1 genome sequencing and assembly.</title>
        <authorList>
            <person name="Bernier A.-M."/>
            <person name="Bernard K."/>
        </authorList>
    </citation>
    <scope>NUCLEOTIDE SEQUENCE [LARGE SCALE GENOMIC DNA]</scope>
    <source>
        <strain evidence="2 3">NML161473</strain>
    </source>
</reference>
<keyword evidence="3" id="KW-1185">Reference proteome</keyword>
<proteinExistence type="predicted"/>
<protein>
    <submittedName>
        <fullName evidence="2">Uncharacterized protein</fullName>
    </submittedName>
</protein>
<dbReference type="RefSeq" id="WP_122253651.1">
    <property type="nucleotide sequence ID" value="NZ_RDQL01000004.1"/>
</dbReference>
<organism evidence="2 3">
    <name type="scientific">Allofranklinella schreckenbergeri</name>
    <dbReference type="NCBI Taxonomy" id="1076744"/>
    <lineage>
        <taxon>Bacteria</taxon>
        <taxon>Pseudomonadati</taxon>
        <taxon>Pseudomonadota</taxon>
        <taxon>Betaproteobacteria</taxon>
        <taxon>Burkholderiales</taxon>
        <taxon>Comamonadaceae</taxon>
        <taxon>Allofranklinella</taxon>
    </lineage>
</organism>
<dbReference type="Proteomes" id="UP000267035">
    <property type="component" value="Unassembled WGS sequence"/>
</dbReference>
<gene>
    <name evidence="2" type="ORF">EBQ25_04335</name>
</gene>
<feature type="region of interest" description="Disordered" evidence="1">
    <location>
        <begin position="32"/>
        <end position="81"/>
    </location>
</feature>
<sequence>MFQIKRKNITLFWYDGIEIKFTLIEVMQIPGPGRKKAAKRSTEQAPKEPGGPVRPSLHASTMPARQNRQPFHPLAQALHGQ</sequence>
<evidence type="ECO:0000256" key="1">
    <source>
        <dbReference type="SAM" id="MobiDB-lite"/>
    </source>
</evidence>
<dbReference type="AlphaFoldDB" id="A0A3M6QD31"/>
<evidence type="ECO:0000313" key="3">
    <source>
        <dbReference type="Proteomes" id="UP000267035"/>
    </source>
</evidence>